<feature type="chain" id="PRO_5041452245" description="Peptidase S1 domain-containing protein" evidence="3">
    <location>
        <begin position="17"/>
        <end position="274"/>
    </location>
</feature>
<evidence type="ECO:0000256" key="3">
    <source>
        <dbReference type="SAM" id="SignalP"/>
    </source>
</evidence>
<feature type="domain" description="Peptidase S1" evidence="4">
    <location>
        <begin position="39"/>
        <end position="270"/>
    </location>
</feature>
<keyword evidence="1" id="KW-1015">Disulfide bond</keyword>
<sequence length="274" mass="30063">MKLLVLTIACLPLVWTVPTESYTNSKSKTLGEENLGRRIIGGLQARAGQFPFAVAIRVATSDSSIFCGGALISTRWVLTAAHCIQNATILNITVGSIYLTEEDNNRLILSTSSYFLHPDFNTITFENDIALIEFRQDIEYTEYIDKIHLPIVAYGADKSVTAIGWGQTSDSQAGPEDRLNYVEMITLSNEECKIYYGSQITDSMICVAGQNIEGICTGDSGSPLVYFLDSRHPIVIGIATFHSGVSCEGIEPSGYTRTFPYIDWIFNVTGGVDK</sequence>
<dbReference type="Proteomes" id="UP001168821">
    <property type="component" value="Unassembled WGS sequence"/>
</dbReference>
<dbReference type="PANTHER" id="PTHR24260:SF136">
    <property type="entry name" value="GH08193P-RELATED"/>
    <property type="match status" value="1"/>
</dbReference>
<organism evidence="5 6">
    <name type="scientific">Zophobas morio</name>
    <dbReference type="NCBI Taxonomy" id="2755281"/>
    <lineage>
        <taxon>Eukaryota</taxon>
        <taxon>Metazoa</taxon>
        <taxon>Ecdysozoa</taxon>
        <taxon>Arthropoda</taxon>
        <taxon>Hexapoda</taxon>
        <taxon>Insecta</taxon>
        <taxon>Pterygota</taxon>
        <taxon>Neoptera</taxon>
        <taxon>Endopterygota</taxon>
        <taxon>Coleoptera</taxon>
        <taxon>Polyphaga</taxon>
        <taxon>Cucujiformia</taxon>
        <taxon>Tenebrionidae</taxon>
        <taxon>Zophobas</taxon>
    </lineage>
</organism>
<dbReference type="PRINTS" id="PR00722">
    <property type="entry name" value="CHYMOTRYPSIN"/>
</dbReference>
<dbReference type="SUPFAM" id="SSF50494">
    <property type="entry name" value="Trypsin-like serine proteases"/>
    <property type="match status" value="1"/>
</dbReference>
<comment type="caution">
    <text evidence="5">The sequence shown here is derived from an EMBL/GenBank/DDBJ whole genome shotgun (WGS) entry which is preliminary data.</text>
</comment>
<dbReference type="GO" id="GO:0006508">
    <property type="term" value="P:proteolysis"/>
    <property type="evidence" value="ECO:0007669"/>
    <property type="project" value="UniProtKB-KW"/>
</dbReference>
<evidence type="ECO:0000256" key="2">
    <source>
        <dbReference type="RuleBase" id="RU363034"/>
    </source>
</evidence>
<dbReference type="Gene3D" id="2.40.10.10">
    <property type="entry name" value="Trypsin-like serine proteases"/>
    <property type="match status" value="2"/>
</dbReference>
<dbReference type="AlphaFoldDB" id="A0AA38IJ77"/>
<dbReference type="InterPro" id="IPR051333">
    <property type="entry name" value="CLIP_Serine_Protease"/>
</dbReference>
<dbReference type="PROSITE" id="PS00135">
    <property type="entry name" value="TRYPSIN_SER"/>
    <property type="match status" value="1"/>
</dbReference>
<keyword evidence="2" id="KW-0720">Serine protease</keyword>
<dbReference type="EMBL" id="JALNTZ010000004">
    <property type="protein sequence ID" value="KAJ3656403.1"/>
    <property type="molecule type" value="Genomic_DNA"/>
</dbReference>
<dbReference type="InterPro" id="IPR018114">
    <property type="entry name" value="TRYPSIN_HIS"/>
</dbReference>
<protein>
    <recommendedName>
        <fullName evidence="4">Peptidase S1 domain-containing protein</fullName>
    </recommendedName>
</protein>
<dbReference type="InterPro" id="IPR001314">
    <property type="entry name" value="Peptidase_S1A"/>
</dbReference>
<dbReference type="PANTHER" id="PTHR24260">
    <property type="match status" value="1"/>
</dbReference>
<name>A0AA38IJ77_9CUCU</name>
<reference evidence="5" key="1">
    <citation type="journal article" date="2023" name="G3 (Bethesda)">
        <title>Whole genome assemblies of Zophobas morio and Tenebrio molitor.</title>
        <authorList>
            <person name="Kaur S."/>
            <person name="Stinson S.A."/>
            <person name="diCenzo G.C."/>
        </authorList>
    </citation>
    <scope>NUCLEOTIDE SEQUENCE</scope>
    <source>
        <strain evidence="5">QUZm001</strain>
    </source>
</reference>
<dbReference type="Pfam" id="PF00089">
    <property type="entry name" value="Trypsin"/>
    <property type="match status" value="1"/>
</dbReference>
<dbReference type="PROSITE" id="PS50240">
    <property type="entry name" value="TRYPSIN_DOM"/>
    <property type="match status" value="1"/>
</dbReference>
<dbReference type="FunFam" id="2.40.10.10:FF:000004">
    <property type="entry name" value="Tryptase gamma 1"/>
    <property type="match status" value="1"/>
</dbReference>
<dbReference type="InterPro" id="IPR001254">
    <property type="entry name" value="Trypsin_dom"/>
</dbReference>
<keyword evidence="2" id="KW-0378">Hydrolase</keyword>
<gene>
    <name evidence="5" type="ORF">Zmor_015483</name>
</gene>
<dbReference type="CDD" id="cd00190">
    <property type="entry name" value="Tryp_SPc"/>
    <property type="match status" value="1"/>
</dbReference>
<proteinExistence type="predicted"/>
<keyword evidence="6" id="KW-1185">Reference proteome</keyword>
<dbReference type="InterPro" id="IPR033116">
    <property type="entry name" value="TRYPSIN_SER"/>
</dbReference>
<dbReference type="InterPro" id="IPR009003">
    <property type="entry name" value="Peptidase_S1_PA"/>
</dbReference>
<evidence type="ECO:0000313" key="6">
    <source>
        <dbReference type="Proteomes" id="UP001168821"/>
    </source>
</evidence>
<keyword evidence="2" id="KW-0645">Protease</keyword>
<keyword evidence="3" id="KW-0732">Signal</keyword>
<accession>A0AA38IJ77</accession>
<evidence type="ECO:0000259" key="4">
    <source>
        <dbReference type="PROSITE" id="PS50240"/>
    </source>
</evidence>
<dbReference type="GO" id="GO:0004252">
    <property type="term" value="F:serine-type endopeptidase activity"/>
    <property type="evidence" value="ECO:0007669"/>
    <property type="project" value="InterPro"/>
</dbReference>
<evidence type="ECO:0000256" key="1">
    <source>
        <dbReference type="ARBA" id="ARBA00023157"/>
    </source>
</evidence>
<dbReference type="SMART" id="SM00020">
    <property type="entry name" value="Tryp_SPc"/>
    <property type="match status" value="1"/>
</dbReference>
<feature type="signal peptide" evidence="3">
    <location>
        <begin position="1"/>
        <end position="16"/>
    </location>
</feature>
<dbReference type="InterPro" id="IPR043504">
    <property type="entry name" value="Peptidase_S1_PA_chymotrypsin"/>
</dbReference>
<dbReference type="PROSITE" id="PS00134">
    <property type="entry name" value="TRYPSIN_HIS"/>
    <property type="match status" value="1"/>
</dbReference>
<evidence type="ECO:0000313" key="5">
    <source>
        <dbReference type="EMBL" id="KAJ3656403.1"/>
    </source>
</evidence>